<proteinExistence type="predicted"/>
<evidence type="ECO:0000313" key="3">
    <source>
        <dbReference type="Proteomes" id="UP000182258"/>
    </source>
</evidence>
<dbReference type="Proteomes" id="UP000182258">
    <property type="component" value="Unassembled WGS sequence"/>
</dbReference>
<dbReference type="InterPro" id="IPR019887">
    <property type="entry name" value="Tscrpt_reg_AsnC/Lrp_C"/>
</dbReference>
<accession>A0A1I1QFW0</accession>
<protein>
    <submittedName>
        <fullName evidence="2">AsnC family protein</fullName>
    </submittedName>
</protein>
<evidence type="ECO:0000259" key="1">
    <source>
        <dbReference type="Pfam" id="PF01037"/>
    </source>
</evidence>
<organism evidence="2 3">
    <name type="scientific">Devosia psychrophila</name>
    <dbReference type="NCBI Taxonomy" id="728005"/>
    <lineage>
        <taxon>Bacteria</taxon>
        <taxon>Pseudomonadati</taxon>
        <taxon>Pseudomonadota</taxon>
        <taxon>Alphaproteobacteria</taxon>
        <taxon>Hyphomicrobiales</taxon>
        <taxon>Devosiaceae</taxon>
        <taxon>Devosia</taxon>
    </lineage>
</organism>
<dbReference type="Gene3D" id="3.30.70.920">
    <property type="match status" value="1"/>
</dbReference>
<dbReference type="EMBL" id="FOMB01000029">
    <property type="protein sequence ID" value="SFD20956.1"/>
    <property type="molecule type" value="Genomic_DNA"/>
</dbReference>
<dbReference type="AlphaFoldDB" id="A0A1I1QFW0"/>
<evidence type="ECO:0000313" key="2">
    <source>
        <dbReference type="EMBL" id="SFD20956.1"/>
    </source>
</evidence>
<dbReference type="InterPro" id="IPR011008">
    <property type="entry name" value="Dimeric_a/b-barrel"/>
</dbReference>
<name>A0A1I1QFW0_9HYPH</name>
<gene>
    <name evidence="2" type="ORF">SAMN04488059_1294</name>
</gene>
<sequence length="74" mass="7942">MTFAELSEVEEVQSVAGDTSTLLKVRCASSADLEALLARLYAIPGVKGTRCYMVLSTYSERPPQAAITNFALEG</sequence>
<dbReference type="Pfam" id="PF01037">
    <property type="entry name" value="AsnC_trans_reg"/>
    <property type="match status" value="1"/>
</dbReference>
<feature type="domain" description="Transcription regulator AsnC/Lrp ligand binding" evidence="1">
    <location>
        <begin position="4"/>
        <end position="57"/>
    </location>
</feature>
<dbReference type="STRING" id="728005.SAMN04488059_1294"/>
<reference evidence="2 3" key="1">
    <citation type="submission" date="2016-10" db="EMBL/GenBank/DDBJ databases">
        <authorList>
            <person name="de Groot N.N."/>
        </authorList>
    </citation>
    <scope>NUCLEOTIDE SEQUENCE [LARGE SCALE GENOMIC DNA]</scope>
    <source>
        <strain evidence="2 3">CGMCC 1.10210</strain>
    </source>
</reference>
<dbReference type="SUPFAM" id="SSF54909">
    <property type="entry name" value="Dimeric alpha+beta barrel"/>
    <property type="match status" value="1"/>
</dbReference>